<reference evidence="3 4" key="1">
    <citation type="journal article" date="2022" name="Cell">
        <title>Repeat-based holocentromeres influence genome architecture and karyotype evolution.</title>
        <authorList>
            <person name="Hofstatter P.G."/>
            <person name="Thangavel G."/>
            <person name="Lux T."/>
            <person name="Neumann P."/>
            <person name="Vondrak T."/>
            <person name="Novak P."/>
            <person name="Zhang M."/>
            <person name="Costa L."/>
            <person name="Castellani M."/>
            <person name="Scott A."/>
            <person name="Toegelov H."/>
            <person name="Fuchs J."/>
            <person name="Mata-Sucre Y."/>
            <person name="Dias Y."/>
            <person name="Vanzela A.L.L."/>
            <person name="Huettel B."/>
            <person name="Almeida C.C.S."/>
            <person name="Simkova H."/>
            <person name="Souza G."/>
            <person name="Pedrosa-Harand A."/>
            <person name="Macas J."/>
            <person name="Mayer K.F.X."/>
            <person name="Houben A."/>
            <person name="Marques A."/>
        </authorList>
    </citation>
    <scope>NUCLEOTIDE SEQUENCE [LARGE SCALE GENOMIC DNA]</scope>
    <source>
        <strain evidence="3">RhyTen1mFocal</strain>
    </source>
</reference>
<dbReference type="PANTHER" id="PTHR46122">
    <property type="entry name" value="GALACTOSE OXIDASE/KELCH REPEAT PROTEIN-RELATED"/>
    <property type="match status" value="1"/>
</dbReference>
<evidence type="ECO:0000313" key="3">
    <source>
        <dbReference type="EMBL" id="KAJ3705712.1"/>
    </source>
</evidence>
<dbReference type="Pfam" id="PF01344">
    <property type="entry name" value="Kelch_1"/>
    <property type="match status" value="2"/>
</dbReference>
<dbReference type="PANTHER" id="PTHR46122:SF2">
    <property type="entry name" value="F-BOX_KELCH-REPEAT PROTEIN SKIP11"/>
    <property type="match status" value="1"/>
</dbReference>
<sequence length="461" mass="51903">MTNLFELTTKLAKKQRVQPEPESINDPSDCHKGDGLNDRSDCCDSDSIDCSDSDSLFSLIGQDNSIDCSDSDFLFSPIDQDNSIDCSDSNSLFSPIGRDNSIDCLVRCSRFEYGSLACINRSFRSLIKRGELYQLRCQLGIVEHWIYFICDDPNKWVAYDPKANRWMTPPLMPCKEECFKCSNGLGDKYRSEVAYLHLPDECFKCSPKISLAVGTELLLFAKVLKKQFVMRYSILSNRWTQGEKMNQPRGYFASASLGEKAIVAGGLDLFCNALNSAELYNSETRCWVTISSMNKARKICSGVFMDGKFYVVGGKSSCNDFLTCGEEYDLERETWRVIPNMSVGLDSNSRAPLVAVVRNELYTADCSEMVLRKYDKKNNVWVTLGPMPVWPDYVNKWNVAFLACGDRLLVIGGPLDDEGGLIQIKSWVPDNDGPPQWNILAERHSETYLYDLDSNCAVMGC</sequence>
<name>A0AAD5ZXD5_9POAL</name>
<dbReference type="SUPFAM" id="SSF117281">
    <property type="entry name" value="Kelch motif"/>
    <property type="match status" value="1"/>
</dbReference>
<dbReference type="Gene3D" id="2.120.10.80">
    <property type="entry name" value="Kelch-type beta propeller"/>
    <property type="match status" value="1"/>
</dbReference>
<evidence type="ECO:0000256" key="1">
    <source>
        <dbReference type="ARBA" id="ARBA00022441"/>
    </source>
</evidence>
<accession>A0AAD5ZXD5</accession>
<dbReference type="Proteomes" id="UP001210211">
    <property type="component" value="Unassembled WGS sequence"/>
</dbReference>
<comment type="caution">
    <text evidence="3">The sequence shown here is derived from an EMBL/GenBank/DDBJ whole genome shotgun (WGS) entry which is preliminary data.</text>
</comment>
<keyword evidence="2" id="KW-0677">Repeat</keyword>
<dbReference type="InterPro" id="IPR015915">
    <property type="entry name" value="Kelch-typ_b-propeller"/>
</dbReference>
<keyword evidence="1" id="KW-0880">Kelch repeat</keyword>
<dbReference type="GO" id="GO:0005634">
    <property type="term" value="C:nucleus"/>
    <property type="evidence" value="ECO:0007669"/>
    <property type="project" value="UniProtKB-ARBA"/>
</dbReference>
<dbReference type="InterPro" id="IPR006652">
    <property type="entry name" value="Kelch_1"/>
</dbReference>
<organism evidence="3 4">
    <name type="scientific">Rhynchospora tenuis</name>
    <dbReference type="NCBI Taxonomy" id="198213"/>
    <lineage>
        <taxon>Eukaryota</taxon>
        <taxon>Viridiplantae</taxon>
        <taxon>Streptophyta</taxon>
        <taxon>Embryophyta</taxon>
        <taxon>Tracheophyta</taxon>
        <taxon>Spermatophyta</taxon>
        <taxon>Magnoliopsida</taxon>
        <taxon>Liliopsida</taxon>
        <taxon>Poales</taxon>
        <taxon>Cyperaceae</taxon>
        <taxon>Cyperoideae</taxon>
        <taxon>Rhynchosporeae</taxon>
        <taxon>Rhynchospora</taxon>
    </lineage>
</organism>
<evidence type="ECO:0000313" key="4">
    <source>
        <dbReference type="Proteomes" id="UP001210211"/>
    </source>
</evidence>
<dbReference type="EMBL" id="JAMRDG010000001">
    <property type="protein sequence ID" value="KAJ3705712.1"/>
    <property type="molecule type" value="Genomic_DNA"/>
</dbReference>
<gene>
    <name evidence="3" type="ORF">LUZ61_009417</name>
</gene>
<evidence type="ECO:0000256" key="2">
    <source>
        <dbReference type="ARBA" id="ARBA00022737"/>
    </source>
</evidence>
<dbReference type="AlphaFoldDB" id="A0AAD5ZXD5"/>
<proteinExistence type="predicted"/>
<dbReference type="SMART" id="SM00612">
    <property type="entry name" value="Kelch"/>
    <property type="match status" value="2"/>
</dbReference>
<protein>
    <submittedName>
        <fullName evidence="3">Uncharacterized protein</fullName>
    </submittedName>
</protein>
<keyword evidence="4" id="KW-1185">Reference proteome</keyword>
<dbReference type="InterPro" id="IPR052439">
    <property type="entry name" value="F-box/Kelch-repeat"/>
</dbReference>